<proteinExistence type="predicted"/>
<dbReference type="EMBL" id="CP034248">
    <property type="protein sequence ID" value="AZK47716.1"/>
    <property type="molecule type" value="Genomic_DNA"/>
</dbReference>
<evidence type="ECO:0000256" key="7">
    <source>
        <dbReference type="ARBA" id="ARBA00023004"/>
    </source>
</evidence>
<evidence type="ECO:0000256" key="3">
    <source>
        <dbReference type="ARBA" id="ARBA00001966"/>
    </source>
</evidence>
<dbReference type="Pfam" id="PF12367">
    <property type="entry name" value="PFO_beta_C"/>
    <property type="match status" value="1"/>
</dbReference>
<dbReference type="CDD" id="cd03375">
    <property type="entry name" value="TPP_OGFOR"/>
    <property type="match status" value="1"/>
</dbReference>
<organism evidence="12 13">
    <name type="scientific">Paenibacillus lentus</name>
    <dbReference type="NCBI Taxonomy" id="1338368"/>
    <lineage>
        <taxon>Bacteria</taxon>
        <taxon>Bacillati</taxon>
        <taxon>Bacillota</taxon>
        <taxon>Bacilli</taxon>
        <taxon>Bacillales</taxon>
        <taxon>Paenibacillaceae</taxon>
        <taxon>Paenibacillus</taxon>
    </lineage>
</organism>
<dbReference type="Proteomes" id="UP000273145">
    <property type="component" value="Chromosome"/>
</dbReference>
<dbReference type="GO" id="GO:0051536">
    <property type="term" value="F:iron-sulfur cluster binding"/>
    <property type="evidence" value="ECO:0007669"/>
    <property type="project" value="UniProtKB-KW"/>
</dbReference>
<comment type="cofactor">
    <cofactor evidence="2">
        <name>thiamine diphosphate</name>
        <dbReference type="ChEBI" id="CHEBI:58937"/>
    </cofactor>
</comment>
<dbReference type="Gene3D" id="3.40.50.970">
    <property type="match status" value="1"/>
</dbReference>
<dbReference type="InterPro" id="IPR011896">
    <property type="entry name" value="OFOB"/>
</dbReference>
<dbReference type="GO" id="GO:0016625">
    <property type="term" value="F:oxidoreductase activity, acting on the aldehyde or oxo group of donors, iron-sulfur protein as acceptor"/>
    <property type="evidence" value="ECO:0007669"/>
    <property type="project" value="UniProtKB-ARBA"/>
</dbReference>
<keyword evidence="5" id="KW-0460">Magnesium</keyword>
<evidence type="ECO:0000256" key="2">
    <source>
        <dbReference type="ARBA" id="ARBA00001964"/>
    </source>
</evidence>
<dbReference type="Pfam" id="PF02775">
    <property type="entry name" value="TPP_enzyme_C"/>
    <property type="match status" value="1"/>
</dbReference>
<dbReference type="KEGG" id="plen:EIM92_17440"/>
<keyword evidence="9" id="KW-0786">Thiamine pyrophosphate</keyword>
<evidence type="ECO:0000256" key="4">
    <source>
        <dbReference type="ARBA" id="ARBA00022723"/>
    </source>
</evidence>
<keyword evidence="13" id="KW-1185">Reference proteome</keyword>
<dbReference type="PANTHER" id="PTHR48084">
    <property type="entry name" value="2-OXOGLUTARATE OXIDOREDUCTASE SUBUNIT KORB-RELATED"/>
    <property type="match status" value="1"/>
</dbReference>
<keyword evidence="6" id="KW-0560">Oxidoreductase</keyword>
<evidence type="ECO:0000313" key="12">
    <source>
        <dbReference type="EMBL" id="AZK47716.1"/>
    </source>
</evidence>
<dbReference type="InterPro" id="IPR051457">
    <property type="entry name" value="2-oxoacid:Fd_oxidoreductase"/>
</dbReference>
<dbReference type="GO" id="GO:0045333">
    <property type="term" value="P:cellular respiration"/>
    <property type="evidence" value="ECO:0007669"/>
    <property type="project" value="UniProtKB-ARBA"/>
</dbReference>
<gene>
    <name evidence="12" type="ORF">EIM92_17440</name>
</gene>
<name>A0A3S8RXG8_9BACL</name>
<evidence type="ECO:0000256" key="1">
    <source>
        <dbReference type="ARBA" id="ARBA00001946"/>
    </source>
</evidence>
<feature type="domain" description="Pyruvate ferredoxin oxidoreductase beta subunit C-terminal" evidence="11">
    <location>
        <begin position="199"/>
        <end position="261"/>
    </location>
</feature>
<evidence type="ECO:0000256" key="8">
    <source>
        <dbReference type="ARBA" id="ARBA00023014"/>
    </source>
</evidence>
<evidence type="ECO:0000259" key="10">
    <source>
        <dbReference type="Pfam" id="PF02775"/>
    </source>
</evidence>
<feature type="domain" description="Thiamine pyrophosphate enzyme TPP-binding" evidence="10">
    <location>
        <begin position="48"/>
        <end position="195"/>
    </location>
</feature>
<comment type="cofactor">
    <cofactor evidence="1">
        <name>Mg(2+)</name>
        <dbReference type="ChEBI" id="CHEBI:18420"/>
    </cofactor>
</comment>
<comment type="cofactor">
    <cofactor evidence="3">
        <name>[4Fe-4S] cluster</name>
        <dbReference type="ChEBI" id="CHEBI:49883"/>
    </cofactor>
</comment>
<evidence type="ECO:0000256" key="6">
    <source>
        <dbReference type="ARBA" id="ARBA00023002"/>
    </source>
</evidence>
<evidence type="ECO:0000259" key="11">
    <source>
        <dbReference type="Pfam" id="PF12367"/>
    </source>
</evidence>
<sequence length="288" mass="31170">MATFKDFRNKVKPNWCPGCGDFSVQAAIQRAAANVGLEPENLAVISGIGCSGRISGYINAYGLHGIHGRALPIAQGVKLANRDLTVIASGGDGDGFAIGMGHTVHAIRRNINITYIVMDNQIYGLTKGQTSPRSGEGFKTKSTPEGSIESTLSPLEVAIAAGATFVAQSFSSDLKQLTSLIEQGIQHEGFSLINVFSPCVTFNKVNTYDWFKENIINLDTLEGYDSTNRLAAMTKLMETGSMITGLIYQNKEKKSYENLVYGFSQEPLAHQSLALSQAEFDNLVAEFR</sequence>
<dbReference type="OrthoDB" id="9775140at2"/>
<evidence type="ECO:0000313" key="13">
    <source>
        <dbReference type="Proteomes" id="UP000273145"/>
    </source>
</evidence>
<dbReference type="PANTHER" id="PTHR48084:SF4">
    <property type="entry name" value="2-OXOGLUTARATE OXIDOREDUCTASE SUBUNIT KORB"/>
    <property type="match status" value="1"/>
</dbReference>
<dbReference type="NCBIfam" id="TIGR02177">
    <property type="entry name" value="PorB_KorB"/>
    <property type="match status" value="1"/>
</dbReference>
<evidence type="ECO:0000256" key="5">
    <source>
        <dbReference type="ARBA" id="ARBA00022842"/>
    </source>
</evidence>
<dbReference type="GO" id="GO:0046872">
    <property type="term" value="F:metal ion binding"/>
    <property type="evidence" value="ECO:0007669"/>
    <property type="project" value="UniProtKB-KW"/>
</dbReference>
<dbReference type="InterPro" id="IPR032686">
    <property type="entry name" value="PFO_beta_C"/>
</dbReference>
<reference evidence="12 13" key="1">
    <citation type="submission" date="2018-11" db="EMBL/GenBank/DDBJ databases">
        <title>Genome sequencing of Paenibacillus lentus DSM25539(T).</title>
        <authorList>
            <person name="Kook J.-K."/>
            <person name="Park S.-N."/>
            <person name="Lim Y.K."/>
        </authorList>
    </citation>
    <scope>NUCLEOTIDE SEQUENCE [LARGE SCALE GENOMIC DNA]</scope>
    <source>
        <strain evidence="12 13">DSM 25539</strain>
    </source>
</reference>
<protein>
    <submittedName>
        <fullName evidence="12">2-oxoacid:ferredoxin oxidoreductase subunit beta</fullName>
    </submittedName>
</protein>
<keyword evidence="4" id="KW-0479">Metal-binding</keyword>
<keyword evidence="8" id="KW-0411">Iron-sulfur</keyword>
<dbReference type="RefSeq" id="WP_125083810.1">
    <property type="nucleotide sequence ID" value="NZ_CP034248.1"/>
</dbReference>
<dbReference type="AlphaFoldDB" id="A0A3S8RXG8"/>
<dbReference type="SUPFAM" id="SSF52518">
    <property type="entry name" value="Thiamin diphosphate-binding fold (THDP-binding)"/>
    <property type="match status" value="1"/>
</dbReference>
<dbReference type="InterPro" id="IPR029061">
    <property type="entry name" value="THDP-binding"/>
</dbReference>
<evidence type="ECO:0000256" key="9">
    <source>
        <dbReference type="ARBA" id="ARBA00023052"/>
    </source>
</evidence>
<dbReference type="FunFam" id="3.40.50.970:FF:000049">
    <property type="entry name" value="2-oxoglutarate ferredoxin oxidoreductase subunit beta"/>
    <property type="match status" value="1"/>
</dbReference>
<dbReference type="InterPro" id="IPR011766">
    <property type="entry name" value="TPP_enzyme_TPP-bd"/>
</dbReference>
<keyword evidence="7" id="KW-0408">Iron</keyword>
<accession>A0A3S8RXG8</accession>
<dbReference type="GO" id="GO:0030976">
    <property type="term" value="F:thiamine pyrophosphate binding"/>
    <property type="evidence" value="ECO:0007669"/>
    <property type="project" value="InterPro"/>
</dbReference>